<dbReference type="EMBL" id="CAEZZT010000086">
    <property type="protein sequence ID" value="CAB4782920.1"/>
    <property type="molecule type" value="Genomic_DNA"/>
</dbReference>
<organism evidence="1">
    <name type="scientific">freshwater metagenome</name>
    <dbReference type="NCBI Taxonomy" id="449393"/>
    <lineage>
        <taxon>unclassified sequences</taxon>
        <taxon>metagenomes</taxon>
        <taxon>ecological metagenomes</taxon>
    </lineage>
</organism>
<name>A0A6J6WEI6_9ZZZZ</name>
<reference evidence="1" key="1">
    <citation type="submission" date="2020-05" db="EMBL/GenBank/DDBJ databases">
        <authorList>
            <person name="Chiriac C."/>
            <person name="Salcher M."/>
            <person name="Ghai R."/>
            <person name="Kavagutti S V."/>
        </authorList>
    </citation>
    <scope>NUCLEOTIDE SEQUENCE</scope>
</reference>
<proteinExistence type="predicted"/>
<sequence length="76" mass="8138">MRSAILLRIIARSVADVLPHAGAAACAASRALSMSLAFPRATSQKTFPVTGVTFSKYCPESGFTYSPLIQWSYRAA</sequence>
<accession>A0A6J6WEI6</accession>
<dbReference type="AlphaFoldDB" id="A0A6J6WEI6"/>
<protein>
    <submittedName>
        <fullName evidence="1">Unannotated protein</fullName>
    </submittedName>
</protein>
<evidence type="ECO:0000313" key="1">
    <source>
        <dbReference type="EMBL" id="CAB4782920.1"/>
    </source>
</evidence>
<gene>
    <name evidence="1" type="ORF">UFOPK2918_01061</name>
</gene>